<dbReference type="KEGG" id="vg:918118"/>
<sequence length="299" mass="32019">MPLVVYKSLTEVVCSSNIQQPNKMAFRSVIISHIESLVENIEKHNFKISSTMKAEFVEFLNNYSKFHLDTTEIEYKLTANMLFAHVDDIRVVVATDSSKEFQIPGCNITMREKIEAFILVDEGVAYDSVLMRRFHKPSPSNEQANTPPPPQVIQAIQAIQAPAPPPAPASTNVFNTPAPASTSAFTFGPPTAPAPTPSATNAFLAPAPSTPTTPATPATTNTFLASTTPSAPAKTGGQSTPVNAFNFNASPSSGPFKSIFPSTTTTPNSSPFSAFAAKPTNISSFNLTRDDSTTSSSKW</sequence>
<reference evidence="1 2" key="7">
    <citation type="journal article" date="2000" name="Virology">
        <title>Characterization of a beta-1,3-glucanase encoded by chlorella virus PBCV-1.</title>
        <authorList>
            <person name="Sun L."/>
            <person name="Gurnon J.R."/>
            <person name="Adams B.J."/>
            <person name="Graves M.V."/>
            <person name="Van Etten J.L."/>
        </authorList>
    </citation>
    <scope>NUCLEOTIDE SEQUENCE [LARGE SCALE GENOMIC DNA]</scope>
</reference>
<name>O41075_PBCV1</name>
<evidence type="ECO:0000313" key="1">
    <source>
        <dbReference type="EMBL" id="AAC97017.2"/>
    </source>
</evidence>
<dbReference type="EMBL" id="JF411744">
    <property type="protein sequence ID" value="AAC97017.2"/>
    <property type="molecule type" value="Genomic_DNA"/>
</dbReference>
<organism evidence="1 2">
    <name type="scientific">Paramecium bursaria Chlorella virus 1</name>
    <name type="common">PBCV-1</name>
    <dbReference type="NCBI Taxonomy" id="10506"/>
    <lineage>
        <taxon>Viruses</taxon>
        <taxon>Varidnaviria</taxon>
        <taxon>Bamfordvirae</taxon>
        <taxon>Nucleocytoviricota</taxon>
        <taxon>Megaviricetes</taxon>
        <taxon>Algavirales</taxon>
        <taxon>Phycodnaviridae</taxon>
        <taxon>Chlorovirus</taxon>
        <taxon>Chlorovirus vanettense</taxon>
    </lineage>
</organism>
<proteinExistence type="predicted"/>
<keyword evidence="2" id="KW-1185">Reference proteome</keyword>
<accession>O41075</accession>
<reference evidence="1 2" key="2">
    <citation type="journal article" date="1995" name="Virology">
        <title>Analysis of 43 kb of the Chlorella virus PBCV-1 330-kb genome: map positions 45 to 88.</title>
        <authorList>
            <person name="Li Y."/>
            <person name="Lu Z."/>
            <person name="Burbank D.E."/>
            <person name="Kutish G.F."/>
            <person name="Rock D.L."/>
            <person name="Van Etten J.L."/>
        </authorList>
    </citation>
    <scope>NUCLEOTIDE SEQUENCE [LARGE SCALE GENOMIC DNA]</scope>
</reference>
<protein>
    <submittedName>
        <fullName evidence="1">Uncharacterized protein</fullName>
    </submittedName>
</protein>
<reference evidence="1 2" key="4">
    <citation type="journal article" date="1996" name="Virology">
        <title>Analysis of 76 kb of the chlorella virus PBCV-1 330-kb genome: map positions 182 to 258.</title>
        <authorList>
            <person name="Kutish G.F."/>
            <person name="Li Y."/>
            <person name="Lu Z."/>
            <person name="Furuta M."/>
            <person name="Rock D.L."/>
            <person name="Van Etten J.L."/>
        </authorList>
    </citation>
    <scope>NUCLEOTIDE SEQUENCE [LARGE SCALE GENOMIC DNA]</scope>
</reference>
<dbReference type="GeneID" id="918118"/>
<gene>
    <name evidence="1" type="primary">A593R</name>
</gene>
<reference evidence="1 2" key="6">
    <citation type="journal article" date="1999" name="Virology">
        <title>Chlorella virus PBCV-1 encodes a functional homospermidine synthase.</title>
        <authorList>
            <person name="Kaiser A."/>
            <person name="Vollmert M."/>
            <person name="Tholl D."/>
            <person name="Graves M.V."/>
            <person name="Gurnon J.R."/>
            <person name="Xing W."/>
            <person name="Lisec A.D."/>
            <person name="Nickerson K.W."/>
            <person name="Van Etten J.L."/>
        </authorList>
    </citation>
    <scope>NUCLEOTIDE SEQUENCE [LARGE SCALE GENOMIC DNA]</scope>
</reference>
<organismHost>
    <name type="scientific">Chlorella</name>
    <dbReference type="NCBI Taxonomy" id="3071"/>
</organismHost>
<reference evidence="1 2" key="5">
    <citation type="journal article" date="1997" name="Virology">
        <title>Analysis of 74 kb of DNA located at the right end of the 330-kb chlorella virus PBCV-1 genome.</title>
        <authorList>
            <person name="Li Y."/>
            <person name="Lu Z."/>
            <person name="Sun L."/>
            <person name="Ropp S."/>
            <person name="Kutish G.F."/>
            <person name="Rock D.L."/>
            <person name="Van Etten J.L."/>
        </authorList>
    </citation>
    <scope>NUCLEOTIDE SEQUENCE [LARGE SCALE GENOMIC DNA]</scope>
</reference>
<reference evidence="1 2" key="3">
    <citation type="journal article" date="1996" name="Virology">
        <title>Analysis of 94 kb of the chlorella virus PBCV-1 330-kb genome: map positions 88 to 182.</title>
        <authorList>
            <person name="Lu Z."/>
            <person name="Li Y."/>
            <person name="Que Q."/>
            <person name="Kutish G.F."/>
            <person name="Rock D.L."/>
            <person name="Van Etten J.L."/>
        </authorList>
    </citation>
    <scope>NUCLEOTIDE SEQUENCE [LARGE SCALE GENOMIC DNA]</scope>
</reference>
<dbReference type="Proteomes" id="UP000000862">
    <property type="component" value="Segment"/>
</dbReference>
<dbReference type="OrthoDB" id="22473at10239"/>
<reference evidence="1 2" key="1">
    <citation type="journal article" date="1995" name="Virology">
        <title>Analysis of 45 kb of DNA located at the left end of the chlorella virus PBCV-1 genome.</title>
        <authorList>
            <person name="Lu Z."/>
            <person name="Li Y."/>
            <person name="Zhang Y."/>
            <person name="Kutish G.F."/>
            <person name="Rock D.L."/>
            <person name="Van Etten J.L."/>
        </authorList>
    </citation>
    <scope>NUCLEOTIDE SEQUENCE [LARGE SCALE GENOMIC DNA]</scope>
</reference>
<reference evidence="1 2" key="8">
    <citation type="journal article" date="2010" name="J. Virol.">
        <title>Microarray analysis of Paramecium bursaria chlorella virus 1 transcription.</title>
        <authorList>
            <person name="Yanai-Balser G.M."/>
            <person name="Duncan G.A."/>
            <person name="Eudy J.D."/>
            <person name="Wang D."/>
            <person name="Li X."/>
            <person name="Agarkova I.V."/>
            <person name="Dunigan D.D."/>
            <person name="Van Etten J.L."/>
        </authorList>
    </citation>
    <scope>NUCLEOTIDE SEQUENCE [LARGE SCALE GENOMIC DNA]</scope>
</reference>
<evidence type="ECO:0000313" key="2">
    <source>
        <dbReference type="Proteomes" id="UP000000862"/>
    </source>
</evidence>
<dbReference type="RefSeq" id="NP_048949.2">
    <property type="nucleotide sequence ID" value="NC_000852.5"/>
</dbReference>